<feature type="transmembrane region" description="Helical" evidence="8">
    <location>
        <begin position="497"/>
        <end position="518"/>
    </location>
</feature>
<reference evidence="10 11" key="1">
    <citation type="submission" date="2021-01" db="EMBL/GenBank/DDBJ databases">
        <title>Adiantum capillus-veneris genome.</title>
        <authorList>
            <person name="Fang Y."/>
            <person name="Liao Q."/>
        </authorList>
    </citation>
    <scope>NUCLEOTIDE SEQUENCE [LARGE SCALE GENOMIC DNA]</scope>
    <source>
        <strain evidence="10">H3</strain>
        <tissue evidence="10">Leaf</tissue>
    </source>
</reference>
<feature type="domain" description="PGG" evidence="9">
    <location>
        <begin position="369"/>
        <end position="483"/>
    </location>
</feature>
<dbReference type="PROSITE" id="PS50088">
    <property type="entry name" value="ANK_REPEAT"/>
    <property type="match status" value="1"/>
</dbReference>
<keyword evidence="3" id="KW-0677">Repeat</keyword>
<dbReference type="InterPro" id="IPR002110">
    <property type="entry name" value="Ankyrin_rpt"/>
</dbReference>
<feature type="transmembrane region" description="Helical" evidence="8">
    <location>
        <begin position="366"/>
        <end position="390"/>
    </location>
</feature>
<comment type="subcellular location">
    <subcellularLocation>
        <location evidence="1">Membrane</location>
        <topology evidence="1">Multi-pass membrane protein</topology>
    </subcellularLocation>
</comment>
<dbReference type="GO" id="GO:0005886">
    <property type="term" value="C:plasma membrane"/>
    <property type="evidence" value="ECO:0007669"/>
    <property type="project" value="TreeGrafter"/>
</dbReference>
<feature type="transmembrane region" description="Helical" evidence="8">
    <location>
        <begin position="419"/>
        <end position="441"/>
    </location>
</feature>
<evidence type="ECO:0000256" key="3">
    <source>
        <dbReference type="ARBA" id="ARBA00022737"/>
    </source>
</evidence>
<organism evidence="10 11">
    <name type="scientific">Adiantum capillus-veneris</name>
    <name type="common">Maidenhair fern</name>
    <dbReference type="NCBI Taxonomy" id="13818"/>
    <lineage>
        <taxon>Eukaryota</taxon>
        <taxon>Viridiplantae</taxon>
        <taxon>Streptophyta</taxon>
        <taxon>Embryophyta</taxon>
        <taxon>Tracheophyta</taxon>
        <taxon>Polypodiopsida</taxon>
        <taxon>Polypodiidae</taxon>
        <taxon>Polypodiales</taxon>
        <taxon>Pteridineae</taxon>
        <taxon>Pteridaceae</taxon>
        <taxon>Vittarioideae</taxon>
        <taxon>Adiantum</taxon>
    </lineage>
</organism>
<dbReference type="Pfam" id="PF13962">
    <property type="entry name" value="PGG"/>
    <property type="match status" value="1"/>
</dbReference>
<dbReference type="Proteomes" id="UP000886520">
    <property type="component" value="Chromosome 5"/>
</dbReference>
<evidence type="ECO:0000256" key="8">
    <source>
        <dbReference type="SAM" id="Phobius"/>
    </source>
</evidence>
<sequence>MAAPPELRIAVRSDGLDSFTFTPSSTLESYELTPRPDHYVRVPVLSSNQTVTDDGGNTFLHKAARAADLKQVRKLVPLASRSSLHVANAAGFMPLHYIAKHRGKAWNGVLVAVLKKGGFTNSANLDGDTPLHIAARTQNMRGVKALVKYASETGELNGCLPKNRAGQTPLDVAVAATTDPTMSDAILTLVTKTNFLNELFGAVWGKYGTSVANSQGQGIEDECPQAYLLWQLCLQRSSPSLSSRYLNTLWWVDREAKLSMLKQWVKGNSWLYDTLLWLVPREDFDVQHMYAGGQTILHIALSEELEEIVKLLFKRQDLVEADTEDEKGFTPVQHAVEKGLREIEIMLLRRPEVRESVERLYRDRQVYVDAANAILVGSALIASVTFAGWLQPPLGYGNGKENAKMYVAIEGHPGVSSFWVFNSLSFLFAMATMVAGAAAVLPRPDLYIGTAVRKLKLSLSMAAFLLLLSAICGIGAFCSAGFAVLPPTPKWDMRMVATVMLGGLVNVFMMGWFMKGLLHLRPGHAKRMKEKALRRVQQKALLRASKV</sequence>
<name>A0A9D4ZLR5_ADICA</name>
<evidence type="ECO:0000259" key="9">
    <source>
        <dbReference type="Pfam" id="PF13962"/>
    </source>
</evidence>
<dbReference type="PROSITE" id="PS50297">
    <property type="entry name" value="ANK_REP_REGION"/>
    <property type="match status" value="1"/>
</dbReference>
<feature type="repeat" description="ANK" evidence="7">
    <location>
        <begin position="126"/>
        <end position="158"/>
    </location>
</feature>
<dbReference type="SMART" id="SM00248">
    <property type="entry name" value="ANK"/>
    <property type="match status" value="5"/>
</dbReference>
<keyword evidence="11" id="KW-1185">Reference proteome</keyword>
<evidence type="ECO:0000256" key="7">
    <source>
        <dbReference type="PROSITE-ProRule" id="PRU00023"/>
    </source>
</evidence>
<keyword evidence="2 8" id="KW-0812">Transmembrane</keyword>
<evidence type="ECO:0000256" key="6">
    <source>
        <dbReference type="ARBA" id="ARBA00023136"/>
    </source>
</evidence>
<dbReference type="SUPFAM" id="SSF48403">
    <property type="entry name" value="Ankyrin repeat"/>
    <property type="match status" value="1"/>
</dbReference>
<evidence type="ECO:0000256" key="2">
    <source>
        <dbReference type="ARBA" id="ARBA00022692"/>
    </source>
</evidence>
<protein>
    <recommendedName>
        <fullName evidence="9">PGG domain-containing protein</fullName>
    </recommendedName>
</protein>
<accession>A0A9D4ZLR5</accession>
<dbReference type="InterPro" id="IPR026961">
    <property type="entry name" value="PGG_dom"/>
</dbReference>
<dbReference type="Gene3D" id="1.25.40.20">
    <property type="entry name" value="Ankyrin repeat-containing domain"/>
    <property type="match status" value="2"/>
</dbReference>
<evidence type="ECO:0000256" key="1">
    <source>
        <dbReference type="ARBA" id="ARBA00004141"/>
    </source>
</evidence>
<comment type="caution">
    <text evidence="10">The sequence shown here is derived from an EMBL/GenBank/DDBJ whole genome shotgun (WGS) entry which is preliminary data.</text>
</comment>
<dbReference type="OrthoDB" id="194358at2759"/>
<dbReference type="PANTHER" id="PTHR24186">
    <property type="entry name" value="PROTEIN PHOSPHATASE 1 REGULATORY SUBUNIT"/>
    <property type="match status" value="1"/>
</dbReference>
<dbReference type="AlphaFoldDB" id="A0A9D4ZLR5"/>
<keyword evidence="5 7" id="KW-0040">ANK repeat</keyword>
<dbReference type="PANTHER" id="PTHR24186:SF38">
    <property type="entry name" value="ANKYRIN REPEAT FAMILY PROTEIN"/>
    <property type="match status" value="1"/>
</dbReference>
<feature type="transmembrane region" description="Helical" evidence="8">
    <location>
        <begin position="462"/>
        <end position="485"/>
    </location>
</feature>
<keyword evidence="4 8" id="KW-1133">Transmembrane helix</keyword>
<dbReference type="Pfam" id="PF12796">
    <property type="entry name" value="Ank_2"/>
    <property type="match status" value="1"/>
</dbReference>
<evidence type="ECO:0000313" key="10">
    <source>
        <dbReference type="EMBL" id="KAI5080139.1"/>
    </source>
</evidence>
<evidence type="ECO:0000313" key="11">
    <source>
        <dbReference type="Proteomes" id="UP000886520"/>
    </source>
</evidence>
<dbReference type="InterPro" id="IPR036770">
    <property type="entry name" value="Ankyrin_rpt-contain_sf"/>
</dbReference>
<dbReference type="EMBL" id="JABFUD020000005">
    <property type="protein sequence ID" value="KAI5080139.1"/>
    <property type="molecule type" value="Genomic_DNA"/>
</dbReference>
<keyword evidence="6 8" id="KW-0472">Membrane</keyword>
<gene>
    <name evidence="10" type="ORF">GOP47_0005618</name>
</gene>
<proteinExistence type="predicted"/>
<evidence type="ECO:0000256" key="5">
    <source>
        <dbReference type="ARBA" id="ARBA00023043"/>
    </source>
</evidence>
<dbReference type="Pfam" id="PF00023">
    <property type="entry name" value="Ank"/>
    <property type="match status" value="1"/>
</dbReference>
<evidence type="ECO:0000256" key="4">
    <source>
        <dbReference type="ARBA" id="ARBA00022989"/>
    </source>
</evidence>